<proteinExistence type="predicted"/>
<dbReference type="AlphaFoldDB" id="A0A124GNJ4"/>
<evidence type="ECO:0000256" key="1">
    <source>
        <dbReference type="SAM" id="MobiDB-lite"/>
    </source>
</evidence>
<geneLocation type="mitochondrion" evidence="2"/>
<accession>A0A124GNJ4</accession>
<keyword evidence="2" id="KW-0496">Mitochondrion</keyword>
<organism evidence="2">
    <name type="scientific">Picea glauca</name>
    <name type="common">White spruce</name>
    <name type="synonym">Pinus glauca</name>
    <dbReference type="NCBI Taxonomy" id="3330"/>
    <lineage>
        <taxon>Eukaryota</taxon>
        <taxon>Viridiplantae</taxon>
        <taxon>Streptophyta</taxon>
        <taxon>Embryophyta</taxon>
        <taxon>Tracheophyta</taxon>
        <taxon>Spermatophyta</taxon>
        <taxon>Pinopsida</taxon>
        <taxon>Pinidae</taxon>
        <taxon>Conifers I</taxon>
        <taxon>Pinales</taxon>
        <taxon>Pinaceae</taxon>
        <taxon>Picea</taxon>
    </lineage>
</organism>
<comment type="caution">
    <text evidence="2">The sequence shown here is derived from an EMBL/GenBank/DDBJ whole genome shotgun (WGS) entry which is preliminary data.</text>
</comment>
<gene>
    <name evidence="2" type="ORF">ABT39_MTgene4348</name>
</gene>
<sequence>MGETHMLLEQVDYAIGKEIEVDRSYTFTPGVRKPGLDKRYEVEPSSQQTRKKFPITCLERSSPPLAEKRSYPYSPGQGLPLWNHSSYSTSQPPVIASHSCANQSRS</sequence>
<feature type="region of interest" description="Disordered" evidence="1">
    <location>
        <begin position="32"/>
        <end position="73"/>
    </location>
</feature>
<name>A0A124GNJ4_PICGL</name>
<reference evidence="2" key="1">
    <citation type="journal article" date="2015" name="Genome Biol. Evol.">
        <title>Organellar Genomes of White Spruce (Picea glauca): Assembly and Annotation.</title>
        <authorList>
            <person name="Jackman S.D."/>
            <person name="Warren R.L."/>
            <person name="Gibb E.A."/>
            <person name="Vandervalk B.P."/>
            <person name="Mohamadi H."/>
            <person name="Chu J."/>
            <person name="Raymond A."/>
            <person name="Pleasance S."/>
            <person name="Coope R."/>
            <person name="Wildung M.R."/>
            <person name="Ritland C.E."/>
            <person name="Bousquet J."/>
            <person name="Jones S.J."/>
            <person name="Bohlmann J."/>
            <person name="Birol I."/>
        </authorList>
    </citation>
    <scope>NUCLEOTIDE SEQUENCE [LARGE SCALE GENOMIC DNA]</scope>
    <source>
        <tissue evidence="2">Flushing bud</tissue>
    </source>
</reference>
<dbReference type="EMBL" id="LKAM01000004">
    <property type="protein sequence ID" value="KUM49011.1"/>
    <property type="molecule type" value="Genomic_DNA"/>
</dbReference>
<evidence type="ECO:0000313" key="2">
    <source>
        <dbReference type="EMBL" id="KUM49011.1"/>
    </source>
</evidence>
<protein>
    <submittedName>
        <fullName evidence="2">Uncharacterized protein</fullName>
    </submittedName>
</protein>